<dbReference type="EMBL" id="CAWUHC010000079">
    <property type="protein sequence ID" value="CAK7229313.1"/>
    <property type="molecule type" value="Genomic_DNA"/>
</dbReference>
<evidence type="ECO:0000313" key="4">
    <source>
        <dbReference type="Proteomes" id="UP001642406"/>
    </source>
</evidence>
<feature type="domain" description="Alfy-like armadillo-like repeat" evidence="2">
    <location>
        <begin position="65"/>
        <end position="105"/>
    </location>
</feature>
<sequence length="105" mass="11506">MATRPSRNRSSTSASNQLTTSKAAEVLQSLLHGMQAVISPPSSSPARQQLLPTDQQSSTPPRQQTVGGYPDIQALLKYARQIHQYLTAHPPPSTAQDDFRHMHGF</sequence>
<proteinExistence type="predicted"/>
<evidence type="ECO:0000313" key="3">
    <source>
        <dbReference type="EMBL" id="CAK7229313.1"/>
    </source>
</evidence>
<gene>
    <name evidence="3" type="primary">BPH1_1</name>
    <name evidence="3" type="ORF">SBRCBS47491_007203</name>
</gene>
<feature type="region of interest" description="Disordered" evidence="1">
    <location>
        <begin position="1"/>
        <end position="20"/>
    </location>
</feature>
<evidence type="ECO:0000259" key="2">
    <source>
        <dbReference type="Pfam" id="PF23295"/>
    </source>
</evidence>
<dbReference type="Proteomes" id="UP001642406">
    <property type="component" value="Unassembled WGS sequence"/>
</dbReference>
<keyword evidence="4" id="KW-1185">Reference proteome</keyword>
<reference evidence="3 4" key="1">
    <citation type="submission" date="2024-01" db="EMBL/GenBank/DDBJ databases">
        <authorList>
            <person name="Allen C."/>
            <person name="Tagirdzhanova G."/>
        </authorList>
    </citation>
    <scope>NUCLEOTIDE SEQUENCE [LARGE SCALE GENOMIC DNA]</scope>
</reference>
<organism evidence="3 4">
    <name type="scientific">Sporothrix bragantina</name>
    <dbReference type="NCBI Taxonomy" id="671064"/>
    <lineage>
        <taxon>Eukaryota</taxon>
        <taxon>Fungi</taxon>
        <taxon>Dikarya</taxon>
        <taxon>Ascomycota</taxon>
        <taxon>Pezizomycotina</taxon>
        <taxon>Sordariomycetes</taxon>
        <taxon>Sordariomycetidae</taxon>
        <taxon>Ophiostomatales</taxon>
        <taxon>Ophiostomataceae</taxon>
        <taxon>Sporothrix</taxon>
    </lineage>
</organism>
<protein>
    <submittedName>
        <fullName evidence="3">Beige protein-like 1</fullName>
    </submittedName>
</protein>
<name>A0ABP0CBM2_9PEZI</name>
<dbReference type="Pfam" id="PF23295">
    <property type="entry name" value="Arm_4"/>
    <property type="match status" value="1"/>
</dbReference>
<dbReference type="InterPro" id="IPR056252">
    <property type="entry name" value="Alfy-like_Arm-like"/>
</dbReference>
<feature type="compositionally biased region" description="Polar residues" evidence="1">
    <location>
        <begin position="8"/>
        <end position="20"/>
    </location>
</feature>
<comment type="caution">
    <text evidence="3">The sequence shown here is derived from an EMBL/GenBank/DDBJ whole genome shotgun (WGS) entry which is preliminary data.</text>
</comment>
<accession>A0ABP0CBM2</accession>
<evidence type="ECO:0000256" key="1">
    <source>
        <dbReference type="SAM" id="MobiDB-lite"/>
    </source>
</evidence>
<feature type="region of interest" description="Disordered" evidence="1">
    <location>
        <begin position="37"/>
        <end position="67"/>
    </location>
</feature>
<feature type="compositionally biased region" description="Polar residues" evidence="1">
    <location>
        <begin position="40"/>
        <end position="66"/>
    </location>
</feature>